<sequence length="326" mass="34148">MGAVRTIVITGAGGFVGRRLVREAQRRGLSVRAILRRGAAPEGMTEAEVHRLDLAEGGAPLARALDGADALIHAAGHMGNDARVHDRDTHRATEALLAAAEEAGIARVVLLGSVSVYDVSTLPDDGSGIVTEATPLVTGETAPDAYAAAKARQDRDLSAWAKSSGPEAWLLRAGAIYGPGRIWTTQLGARVGPLTLHLGGGGEVPVVDVERVARACLDAAETPSPGGLGVLNLLDDALPDRARMVRALRTHGACGPAVAVPWRALLPVARALSGIKSRPGLLRAATLRARYTPLHWPNDALRAAFPDRDRGSFEDRIAVDCRSEAT</sequence>
<dbReference type="eggNOG" id="COG0451">
    <property type="taxonomic scope" value="Bacteria"/>
</dbReference>
<evidence type="ECO:0000259" key="1">
    <source>
        <dbReference type="Pfam" id="PF01370"/>
    </source>
</evidence>
<keyword evidence="3" id="KW-1185">Reference proteome</keyword>
<evidence type="ECO:0000313" key="3">
    <source>
        <dbReference type="Proteomes" id="UP000019063"/>
    </source>
</evidence>
<dbReference type="EMBL" id="AQQW01000007">
    <property type="protein sequence ID" value="ETW12289.1"/>
    <property type="molecule type" value="Genomic_DNA"/>
</dbReference>
<dbReference type="PANTHER" id="PTHR48079:SF6">
    <property type="entry name" value="NAD(P)-BINDING DOMAIN-CONTAINING PROTEIN-RELATED"/>
    <property type="match status" value="1"/>
</dbReference>
<dbReference type="RefSeq" id="WP_043844789.1">
    <property type="nucleotide sequence ID" value="NZ_AQQW01000007.1"/>
</dbReference>
<dbReference type="InterPro" id="IPR051783">
    <property type="entry name" value="NAD(P)-dependent_oxidoreduct"/>
</dbReference>
<dbReference type="Proteomes" id="UP000019063">
    <property type="component" value="Unassembled WGS sequence"/>
</dbReference>
<proteinExistence type="predicted"/>
<dbReference type="Pfam" id="PF01370">
    <property type="entry name" value="Epimerase"/>
    <property type="match status" value="1"/>
</dbReference>
<accession>W4HHW1</accession>
<dbReference type="SUPFAM" id="SSF51735">
    <property type="entry name" value="NAD(P)-binding Rossmann-fold domains"/>
    <property type="match status" value="1"/>
</dbReference>
<name>W4HHW1_9RHOB</name>
<dbReference type="Gene3D" id="3.40.50.720">
    <property type="entry name" value="NAD(P)-binding Rossmann-like Domain"/>
    <property type="match status" value="1"/>
</dbReference>
<evidence type="ECO:0000313" key="2">
    <source>
        <dbReference type="EMBL" id="ETW12289.1"/>
    </source>
</evidence>
<dbReference type="InterPro" id="IPR036291">
    <property type="entry name" value="NAD(P)-bd_dom_sf"/>
</dbReference>
<protein>
    <submittedName>
        <fullName evidence="2">NAD-dependent epimerase/dehydratase</fullName>
    </submittedName>
</protein>
<dbReference type="InterPro" id="IPR001509">
    <property type="entry name" value="Epimerase_deHydtase"/>
</dbReference>
<comment type="caution">
    <text evidence="2">The sequence shown here is derived from an EMBL/GenBank/DDBJ whole genome shotgun (WGS) entry which is preliminary data.</text>
</comment>
<reference evidence="2 3" key="1">
    <citation type="journal article" date="2014" name="Antonie Van Leeuwenhoek">
        <title>Roseivivax atlanticus sp. nov., isolated from surface seawater of the Atlantic Ocean.</title>
        <authorList>
            <person name="Li G."/>
            <person name="Lai Q."/>
            <person name="Liu X."/>
            <person name="Sun F."/>
            <person name="Shao Z."/>
        </authorList>
    </citation>
    <scope>NUCLEOTIDE SEQUENCE [LARGE SCALE GENOMIC DNA]</scope>
    <source>
        <strain evidence="2 3">22II-s10s</strain>
    </source>
</reference>
<dbReference type="GO" id="GO:0005737">
    <property type="term" value="C:cytoplasm"/>
    <property type="evidence" value="ECO:0007669"/>
    <property type="project" value="TreeGrafter"/>
</dbReference>
<feature type="domain" description="NAD-dependent epimerase/dehydratase" evidence="1">
    <location>
        <begin position="7"/>
        <end position="223"/>
    </location>
</feature>
<dbReference type="PANTHER" id="PTHR48079">
    <property type="entry name" value="PROTEIN YEEZ"/>
    <property type="match status" value="1"/>
</dbReference>
<dbReference type="STRING" id="1379903.ATO8_12091"/>
<dbReference type="AlphaFoldDB" id="W4HHW1"/>
<organism evidence="2 3">
    <name type="scientific">Roseivivax marinus</name>
    <dbReference type="NCBI Taxonomy" id="1379903"/>
    <lineage>
        <taxon>Bacteria</taxon>
        <taxon>Pseudomonadati</taxon>
        <taxon>Pseudomonadota</taxon>
        <taxon>Alphaproteobacteria</taxon>
        <taxon>Rhodobacterales</taxon>
        <taxon>Roseobacteraceae</taxon>
        <taxon>Roseivivax</taxon>
    </lineage>
</organism>
<gene>
    <name evidence="2" type="ORF">ATO8_12091</name>
</gene>
<dbReference type="GO" id="GO:0004029">
    <property type="term" value="F:aldehyde dehydrogenase (NAD+) activity"/>
    <property type="evidence" value="ECO:0007669"/>
    <property type="project" value="TreeGrafter"/>
</dbReference>